<protein>
    <recommendedName>
        <fullName evidence="4">Apple domain-containing protein</fullName>
    </recommendedName>
</protein>
<comment type="caution">
    <text evidence="2">The sequence shown here is derived from an EMBL/GenBank/DDBJ whole genome shotgun (WGS) entry which is preliminary data.</text>
</comment>
<evidence type="ECO:0000313" key="3">
    <source>
        <dbReference type="Proteomes" id="UP000094444"/>
    </source>
</evidence>
<dbReference type="AlphaFoldDB" id="A0A2P5I6V5"/>
<keyword evidence="3" id="KW-1185">Reference proteome</keyword>
<name>A0A2P5I6V5_DIAHE</name>
<dbReference type="EMBL" id="MAVT02000202">
    <property type="protein sequence ID" value="POS78228.1"/>
    <property type="molecule type" value="Genomic_DNA"/>
</dbReference>
<evidence type="ECO:0008006" key="4">
    <source>
        <dbReference type="Google" id="ProtNLM"/>
    </source>
</evidence>
<evidence type="ECO:0000313" key="2">
    <source>
        <dbReference type="EMBL" id="POS78228.1"/>
    </source>
</evidence>
<keyword evidence="1" id="KW-0732">Signal</keyword>
<accession>A0A2P5I6V5</accession>
<feature type="signal peptide" evidence="1">
    <location>
        <begin position="1"/>
        <end position="18"/>
    </location>
</feature>
<dbReference type="InParanoid" id="A0A2P5I6V5"/>
<evidence type="ECO:0000256" key="1">
    <source>
        <dbReference type="SAM" id="SignalP"/>
    </source>
</evidence>
<organism evidence="2 3">
    <name type="scientific">Diaporthe helianthi</name>
    <dbReference type="NCBI Taxonomy" id="158607"/>
    <lineage>
        <taxon>Eukaryota</taxon>
        <taxon>Fungi</taxon>
        <taxon>Dikarya</taxon>
        <taxon>Ascomycota</taxon>
        <taxon>Pezizomycotina</taxon>
        <taxon>Sordariomycetes</taxon>
        <taxon>Sordariomycetidae</taxon>
        <taxon>Diaporthales</taxon>
        <taxon>Diaporthaceae</taxon>
        <taxon>Diaporthe</taxon>
    </lineage>
</organism>
<dbReference type="OrthoDB" id="5152618at2759"/>
<reference evidence="2" key="1">
    <citation type="submission" date="2017-09" db="EMBL/GenBank/DDBJ databases">
        <title>Polyketide synthases of a Diaporthe helianthi virulent isolate.</title>
        <authorList>
            <person name="Baroncelli R."/>
        </authorList>
    </citation>
    <scope>NUCLEOTIDE SEQUENCE [LARGE SCALE GENOMIC DNA]</scope>
    <source>
        <strain evidence="2">7/96</strain>
    </source>
</reference>
<dbReference type="STRING" id="158607.A0A2P5I6V5"/>
<proteinExistence type="predicted"/>
<dbReference type="Proteomes" id="UP000094444">
    <property type="component" value="Unassembled WGS sequence"/>
</dbReference>
<sequence length="441" mass="46585">MHHSVLLVAAGLICPIFAVPNVNHRVNLRRGHRQRQLPTPIVSVGPPASVGPYKPPFYGPPPPEVSIAPVPDSTTSHHHSTSACSVIRITEYVTVYGTGASSAASPWNATSAPYGWNSSTAVVTTTSQIFYPTSNSTTATYFGTGTGEISVLPTFINTTVTLPIFANTTSVLPTFINTTSKLPTFVNITTTVEYTLSPGPYSPPVVVPSNFTSFPNISMPDVRITVLPTPVLPTLSTPILVNVTSFANVTVVPLPTVTEAITTTIIIPPPFTTSSSASLVINPSQSPIEVAPSTSRTTSGLVIVTSLPPIHSASATPSKLPTTVVTATKTVSDNAPTGTPSPDEIHCGVRGNALGVYYLATYAYNKAGVPVTLEGCYQFCNFAVEQCYSYEFYLEPGLGAPRCKLYGGIVAHELASIDPYSPYLWFDVACGDPSQYNIGAK</sequence>
<gene>
    <name evidence="2" type="ORF">DHEL01_v203365</name>
</gene>
<feature type="chain" id="PRO_5015203280" description="Apple domain-containing protein" evidence="1">
    <location>
        <begin position="19"/>
        <end position="441"/>
    </location>
</feature>